<evidence type="ECO:0000313" key="2">
    <source>
        <dbReference type="EMBL" id="ASJ55540.1"/>
    </source>
</evidence>
<dbReference type="AlphaFoldDB" id="A0A220MLV8"/>
<proteinExistence type="predicted"/>
<keyword evidence="1" id="KW-0812">Transmembrane</keyword>
<feature type="transmembrane region" description="Helical" evidence="1">
    <location>
        <begin position="12"/>
        <end position="30"/>
    </location>
</feature>
<dbReference type="KEGG" id="bfm:BP422_19515"/>
<keyword evidence="1" id="KW-1133">Transmembrane helix</keyword>
<organism evidence="2 3">
    <name type="scientific">Brevibacillus formosus</name>
    <dbReference type="NCBI Taxonomy" id="54913"/>
    <lineage>
        <taxon>Bacteria</taxon>
        <taxon>Bacillati</taxon>
        <taxon>Bacillota</taxon>
        <taxon>Bacilli</taxon>
        <taxon>Bacillales</taxon>
        <taxon>Paenibacillaceae</taxon>
        <taxon>Brevibacillus</taxon>
    </lineage>
</organism>
<keyword evidence="1" id="KW-0472">Membrane</keyword>
<protein>
    <recommendedName>
        <fullName evidence="4">Holin</fullName>
    </recommendedName>
</protein>
<accession>A0A220MLV8</accession>
<evidence type="ECO:0000313" key="3">
    <source>
        <dbReference type="Proteomes" id="UP000197781"/>
    </source>
</evidence>
<evidence type="ECO:0000256" key="1">
    <source>
        <dbReference type="SAM" id="Phobius"/>
    </source>
</evidence>
<evidence type="ECO:0008006" key="4">
    <source>
        <dbReference type="Google" id="ProtNLM"/>
    </source>
</evidence>
<name>A0A220MLV8_9BACL</name>
<feature type="transmembrane region" description="Helical" evidence="1">
    <location>
        <begin position="36"/>
        <end position="55"/>
    </location>
</feature>
<gene>
    <name evidence="2" type="ORF">BP422_19515</name>
</gene>
<dbReference type="Proteomes" id="UP000197781">
    <property type="component" value="Chromosome"/>
</dbReference>
<reference evidence="2 3" key="1">
    <citation type="submission" date="2016-11" db="EMBL/GenBank/DDBJ databases">
        <authorList>
            <person name="Jaros S."/>
            <person name="Januszkiewicz K."/>
            <person name="Wedrychowicz H."/>
        </authorList>
    </citation>
    <scope>NUCLEOTIDE SEQUENCE [LARGE SCALE GENOMIC DNA]</scope>
    <source>
        <strain evidence="2 3">NF2</strain>
    </source>
</reference>
<dbReference type="EMBL" id="CP018145">
    <property type="protein sequence ID" value="ASJ55540.1"/>
    <property type="molecule type" value="Genomic_DNA"/>
</dbReference>
<sequence length="79" mass="8505">MSEEFKRKLSSRKLWMALAAFITSVLVLFGMDGDTITKVTAMITALGSVVAYLVAEGFVDAERIKNDAGDSVGTSEKSQ</sequence>
<dbReference type="RefSeq" id="WP_088909204.1">
    <property type="nucleotide sequence ID" value="NZ_CP018145.1"/>
</dbReference>